<accession>A0A9Q0HIS9</accession>
<name>A0A9Q0HIS9_9MAGN</name>
<dbReference type="InterPro" id="IPR038718">
    <property type="entry name" value="SNF2-like_sf"/>
</dbReference>
<comment type="subcellular location">
    <subcellularLocation>
        <location evidence="1">Nucleus</location>
    </subcellularLocation>
</comment>
<dbReference type="CDD" id="cd18793">
    <property type="entry name" value="SF2_C_SNF"/>
    <property type="match status" value="1"/>
</dbReference>
<evidence type="ECO:0000259" key="9">
    <source>
        <dbReference type="PROSITE" id="PS51194"/>
    </source>
</evidence>
<dbReference type="Gene3D" id="3.40.50.300">
    <property type="entry name" value="P-loop containing nucleotide triphosphate hydrolases"/>
    <property type="match status" value="1"/>
</dbReference>
<organism evidence="10 11">
    <name type="scientific">Protea cynaroides</name>
    <dbReference type="NCBI Taxonomy" id="273540"/>
    <lineage>
        <taxon>Eukaryota</taxon>
        <taxon>Viridiplantae</taxon>
        <taxon>Streptophyta</taxon>
        <taxon>Embryophyta</taxon>
        <taxon>Tracheophyta</taxon>
        <taxon>Spermatophyta</taxon>
        <taxon>Magnoliopsida</taxon>
        <taxon>Proteales</taxon>
        <taxon>Proteaceae</taxon>
        <taxon>Protea</taxon>
    </lineage>
</organism>
<sequence length="979" mass="110297">MSWIARLHAETKFEDGKTSQVVDFSDPFALPNLLNALNRGKYGSVTKDIEELRARKMQLLNPLFARYPFIQRTVLDTGGFLKVQPREVCKSLNRQLIHSASCDIIDLEEDCTENNVPVCEEVIPVHEHGGESTVHVAGGSSSKEQKQTNIPKYLQGHSVLPIDIFDSDEEDGDCISAKHASISKLVAFNFEIPLGSQKNGLGDLKNGVATISDASSLLHDVRYQQGNNELVDAKTDRSDAVEANRNPSYQYQKVVLRKPVEEKPIGDLSVREIGKGNIPKGEEERSDGEKVSSKEQGVYIGVQDDTVIEKNEDDSLTDIWREMKLALECSKDAAPESSPFAHSEGRGSEECNHSFVLKDDLGYVCRVCGIIGRGIEMLFDYQWIKGTKTTRTYFSKSQNSEGRGQTEVSPFSGIEVSQEDLDVAEMSVHPRHKQHMKPHQIEGFNFLQRNLVTDKPGGCILAHAPGSGKTFMIISFMQSFLARYPQARPLVVLPKGILATWKKEIQRWQVEDIPLYDFYSLKAENRHQQLEVLEKWVNEKGILFLGYKQFTNIVCGSATSKTAADCHDILLKVPTILILDEGHTARNENTDVLHSLAKVQTPRKVVLSGTLFQNHVKEVFNILNLVRPKFLKLESSRIIVKRILSRVHMSGVKKFFSNGMESTFFELVEATLQNDEDLKRKVTVIQDLREMTNNVLHYYKGDFLEELPGLVSFIVFLNLTSKQKNAVENLKKLETFKRSSVGSSVYMHPWLKQLSEMATAVDRGGNFSDEKIDDLVGKMNVKDGVKTRFFLNLLGLCESAGEKLLVFSQYLLPLKFLERLIVTTKGWSPGKEIFMITGDSTPDQREWAMDHFNTSPDAKVFFGSIKACGEGISLVGASRVLVLDVHLNPSVTRQAIGRAFRPGQERKVYTYRLVAADSPEEEDHLICFRKELIAKMWFEWSECCGDREFEMESVDVRECGDLFLESPLLGGDVKALYKR</sequence>
<dbReference type="Proteomes" id="UP001141806">
    <property type="component" value="Unassembled WGS sequence"/>
</dbReference>
<dbReference type="GO" id="GO:0004386">
    <property type="term" value="F:helicase activity"/>
    <property type="evidence" value="ECO:0007669"/>
    <property type="project" value="UniProtKB-KW"/>
</dbReference>
<feature type="domain" description="Helicase ATP-binding" evidence="8">
    <location>
        <begin position="450"/>
        <end position="629"/>
    </location>
</feature>
<dbReference type="GO" id="GO:0005634">
    <property type="term" value="C:nucleus"/>
    <property type="evidence" value="ECO:0007669"/>
    <property type="project" value="UniProtKB-SubCell"/>
</dbReference>
<evidence type="ECO:0000256" key="6">
    <source>
        <dbReference type="ARBA" id="ARBA00023242"/>
    </source>
</evidence>
<dbReference type="InterPro" id="IPR049730">
    <property type="entry name" value="SNF2/RAD54-like_C"/>
</dbReference>
<dbReference type="SMART" id="SM00487">
    <property type="entry name" value="DEXDc"/>
    <property type="match status" value="1"/>
</dbReference>
<evidence type="ECO:0000256" key="3">
    <source>
        <dbReference type="ARBA" id="ARBA00022801"/>
    </source>
</evidence>
<keyword evidence="11" id="KW-1185">Reference proteome</keyword>
<dbReference type="Gene3D" id="3.40.50.10810">
    <property type="entry name" value="Tandem AAA-ATPase domain"/>
    <property type="match status" value="1"/>
</dbReference>
<dbReference type="PROSITE" id="PS51192">
    <property type="entry name" value="HELICASE_ATP_BIND_1"/>
    <property type="match status" value="1"/>
</dbReference>
<evidence type="ECO:0000259" key="8">
    <source>
        <dbReference type="PROSITE" id="PS51192"/>
    </source>
</evidence>
<keyword evidence="4" id="KW-0347">Helicase</keyword>
<dbReference type="InterPro" id="IPR001650">
    <property type="entry name" value="Helicase_C-like"/>
</dbReference>
<evidence type="ECO:0000256" key="2">
    <source>
        <dbReference type="ARBA" id="ARBA00022741"/>
    </source>
</evidence>
<dbReference type="GO" id="GO:0005524">
    <property type="term" value="F:ATP binding"/>
    <property type="evidence" value="ECO:0007669"/>
    <property type="project" value="UniProtKB-KW"/>
</dbReference>
<dbReference type="AlphaFoldDB" id="A0A9Q0HIS9"/>
<feature type="compositionally biased region" description="Basic and acidic residues" evidence="7">
    <location>
        <begin position="272"/>
        <end position="293"/>
    </location>
</feature>
<dbReference type="SMART" id="SM00490">
    <property type="entry name" value="HELICc"/>
    <property type="match status" value="1"/>
</dbReference>
<dbReference type="InterPro" id="IPR044567">
    <property type="entry name" value="CLSY/DRD1"/>
</dbReference>
<dbReference type="PROSITE" id="PS51194">
    <property type="entry name" value="HELICASE_CTER"/>
    <property type="match status" value="1"/>
</dbReference>
<dbReference type="InterPro" id="IPR014001">
    <property type="entry name" value="Helicase_ATP-bd"/>
</dbReference>
<evidence type="ECO:0000256" key="1">
    <source>
        <dbReference type="ARBA" id="ARBA00004123"/>
    </source>
</evidence>
<evidence type="ECO:0000313" key="11">
    <source>
        <dbReference type="Proteomes" id="UP001141806"/>
    </source>
</evidence>
<evidence type="ECO:0000256" key="4">
    <source>
        <dbReference type="ARBA" id="ARBA00022806"/>
    </source>
</evidence>
<proteinExistence type="predicted"/>
<feature type="region of interest" description="Disordered" evidence="7">
    <location>
        <begin position="272"/>
        <end position="295"/>
    </location>
</feature>
<dbReference type="OrthoDB" id="9900844at2759"/>
<dbReference type="GO" id="GO:0080188">
    <property type="term" value="P:gene silencing by siRNA-directed DNA methylation"/>
    <property type="evidence" value="ECO:0007669"/>
    <property type="project" value="InterPro"/>
</dbReference>
<dbReference type="PANTHER" id="PTHR45821">
    <property type="entry name" value="SNF2 DOMAIN-CONTAINING PROTEIN CLASSY 2-RELATED"/>
    <property type="match status" value="1"/>
</dbReference>
<keyword evidence="5" id="KW-0067">ATP-binding</keyword>
<evidence type="ECO:0000256" key="5">
    <source>
        <dbReference type="ARBA" id="ARBA00022840"/>
    </source>
</evidence>
<dbReference type="InterPro" id="IPR027417">
    <property type="entry name" value="P-loop_NTPase"/>
</dbReference>
<keyword evidence="6" id="KW-0539">Nucleus</keyword>
<dbReference type="Pfam" id="PF00176">
    <property type="entry name" value="SNF2-rel_dom"/>
    <property type="match status" value="1"/>
</dbReference>
<keyword evidence="2" id="KW-0547">Nucleotide-binding</keyword>
<reference evidence="10" key="1">
    <citation type="journal article" date="2023" name="Plant J.">
        <title>The genome of the king protea, Protea cynaroides.</title>
        <authorList>
            <person name="Chang J."/>
            <person name="Duong T.A."/>
            <person name="Schoeman C."/>
            <person name="Ma X."/>
            <person name="Roodt D."/>
            <person name="Barker N."/>
            <person name="Li Z."/>
            <person name="Van de Peer Y."/>
            <person name="Mizrachi E."/>
        </authorList>
    </citation>
    <scope>NUCLEOTIDE SEQUENCE</scope>
    <source>
        <tissue evidence="10">Young leaves</tissue>
    </source>
</reference>
<dbReference type="Pfam" id="PF00271">
    <property type="entry name" value="Helicase_C"/>
    <property type="match status" value="1"/>
</dbReference>
<protein>
    <submittedName>
        <fullName evidence="10">Uncharacterized protein</fullName>
    </submittedName>
</protein>
<dbReference type="EMBL" id="JAMYWD010000007">
    <property type="protein sequence ID" value="KAJ4965097.1"/>
    <property type="molecule type" value="Genomic_DNA"/>
</dbReference>
<comment type="caution">
    <text evidence="10">The sequence shown here is derived from an EMBL/GenBank/DDBJ whole genome shotgun (WGS) entry which is preliminary data.</text>
</comment>
<dbReference type="PANTHER" id="PTHR45821:SF1">
    <property type="entry name" value="ATP-DEPENDENT HELICASE FAMILY PROTEIN-RELATED"/>
    <property type="match status" value="1"/>
</dbReference>
<keyword evidence="3" id="KW-0378">Hydrolase</keyword>
<dbReference type="InterPro" id="IPR000330">
    <property type="entry name" value="SNF2_N"/>
</dbReference>
<gene>
    <name evidence="10" type="ORF">NE237_016946</name>
</gene>
<evidence type="ECO:0000256" key="7">
    <source>
        <dbReference type="SAM" id="MobiDB-lite"/>
    </source>
</evidence>
<evidence type="ECO:0000313" key="10">
    <source>
        <dbReference type="EMBL" id="KAJ4965097.1"/>
    </source>
</evidence>
<dbReference type="GO" id="GO:0016787">
    <property type="term" value="F:hydrolase activity"/>
    <property type="evidence" value="ECO:0007669"/>
    <property type="project" value="UniProtKB-KW"/>
</dbReference>
<feature type="domain" description="Helicase C-terminal" evidence="9">
    <location>
        <begin position="789"/>
        <end position="957"/>
    </location>
</feature>
<dbReference type="SUPFAM" id="SSF52540">
    <property type="entry name" value="P-loop containing nucleoside triphosphate hydrolases"/>
    <property type="match status" value="2"/>
</dbReference>